<evidence type="ECO:0000256" key="1">
    <source>
        <dbReference type="SAM" id="MobiDB-lite"/>
    </source>
</evidence>
<gene>
    <name evidence="2" type="ORF">PXEA_LOCUS34276</name>
</gene>
<name>A0A3S5AYG4_9PLAT</name>
<dbReference type="AlphaFoldDB" id="A0A3S5AYG4"/>
<reference evidence="2" key="1">
    <citation type="submission" date="2018-11" db="EMBL/GenBank/DDBJ databases">
        <authorList>
            <consortium name="Pathogen Informatics"/>
        </authorList>
    </citation>
    <scope>NUCLEOTIDE SEQUENCE</scope>
</reference>
<proteinExistence type="predicted"/>
<evidence type="ECO:0000313" key="3">
    <source>
        <dbReference type="Proteomes" id="UP000784294"/>
    </source>
</evidence>
<protein>
    <submittedName>
        <fullName evidence="2">Uncharacterized protein</fullName>
    </submittedName>
</protein>
<accession>A0A3S5AYG4</accession>
<dbReference type="EMBL" id="CAAALY010266673">
    <property type="protein sequence ID" value="VEL40836.1"/>
    <property type="molecule type" value="Genomic_DNA"/>
</dbReference>
<comment type="caution">
    <text evidence="2">The sequence shown here is derived from an EMBL/GenBank/DDBJ whole genome shotgun (WGS) entry which is preliminary data.</text>
</comment>
<feature type="region of interest" description="Disordered" evidence="1">
    <location>
        <begin position="1"/>
        <end position="24"/>
    </location>
</feature>
<keyword evidence="3" id="KW-1185">Reference proteome</keyword>
<evidence type="ECO:0000313" key="2">
    <source>
        <dbReference type="EMBL" id="VEL40836.1"/>
    </source>
</evidence>
<dbReference type="Proteomes" id="UP000784294">
    <property type="component" value="Unassembled WGS sequence"/>
</dbReference>
<organism evidence="2 3">
    <name type="scientific">Protopolystoma xenopodis</name>
    <dbReference type="NCBI Taxonomy" id="117903"/>
    <lineage>
        <taxon>Eukaryota</taxon>
        <taxon>Metazoa</taxon>
        <taxon>Spiralia</taxon>
        <taxon>Lophotrochozoa</taxon>
        <taxon>Platyhelminthes</taxon>
        <taxon>Monogenea</taxon>
        <taxon>Polyopisthocotylea</taxon>
        <taxon>Polystomatidea</taxon>
        <taxon>Polystomatidae</taxon>
        <taxon>Protopolystoma</taxon>
    </lineage>
</organism>
<sequence length="120" mass="13588">MHDRKPCWPTEHANLHKPAQTSTDPHIYTRKEVVESSDMLTTAGTGLGNALVRRRCRSRGLSLWLDHAKSNRRSFDLLQHSASKHLLAGSGLEDNHHPVALSRLEGSWSESSRRVEVFIR</sequence>